<gene>
    <name evidence="3" type="ORF">E1261_01400</name>
</gene>
<evidence type="ECO:0000313" key="4">
    <source>
        <dbReference type="Proteomes" id="UP000295075"/>
    </source>
</evidence>
<accession>A0A4R4QIE5</accession>
<dbReference type="SMART" id="SM00493">
    <property type="entry name" value="TOPRIM"/>
    <property type="match status" value="1"/>
</dbReference>
<dbReference type="InterPro" id="IPR050219">
    <property type="entry name" value="DnaG_primase"/>
</dbReference>
<evidence type="ECO:0000256" key="1">
    <source>
        <dbReference type="SAM" id="MobiDB-lite"/>
    </source>
</evidence>
<keyword evidence="4" id="KW-1185">Reference proteome</keyword>
<feature type="region of interest" description="Disordered" evidence="1">
    <location>
        <begin position="325"/>
        <end position="353"/>
    </location>
</feature>
<evidence type="ECO:0000313" key="3">
    <source>
        <dbReference type="EMBL" id="TDC35546.1"/>
    </source>
</evidence>
<name>A0A4R4QIE5_9ACTN</name>
<feature type="domain" description="Toprim" evidence="2">
    <location>
        <begin position="148"/>
        <end position="243"/>
    </location>
</feature>
<dbReference type="InterPro" id="IPR006171">
    <property type="entry name" value="TOPRIM_dom"/>
</dbReference>
<dbReference type="SUPFAM" id="SSF56731">
    <property type="entry name" value="DNA primase core"/>
    <property type="match status" value="1"/>
</dbReference>
<proteinExistence type="predicted"/>
<comment type="caution">
    <text evidence="3">The sequence shown here is derived from an EMBL/GenBank/DDBJ whole genome shotgun (WGS) entry which is preliminary data.</text>
</comment>
<dbReference type="Proteomes" id="UP000295075">
    <property type="component" value="Unassembled WGS sequence"/>
</dbReference>
<dbReference type="Pfam" id="PF08275">
    <property type="entry name" value="DNAG_N"/>
    <property type="match status" value="1"/>
</dbReference>
<evidence type="ECO:0000259" key="2">
    <source>
        <dbReference type="PROSITE" id="PS50880"/>
    </source>
</evidence>
<dbReference type="PANTHER" id="PTHR30313:SF2">
    <property type="entry name" value="DNA PRIMASE"/>
    <property type="match status" value="1"/>
</dbReference>
<dbReference type="Gene3D" id="3.90.980.10">
    <property type="entry name" value="DNA primase, catalytic core, N-terminal domain"/>
    <property type="match status" value="1"/>
</dbReference>
<dbReference type="OrthoDB" id="4524286at2"/>
<sequence length="353" mass="38119">MRNITLEMHRQAWEFYQRQLHRMPDGWASTHLRDRGLGAALDDPAWGIGYAPASWTGLTDHLRKAGFTDESLVAAGLATPTMNGYLVDRFRDRIMFAAENADMEVTGFVGRARGGLVRYLNSPMTEVYRKSEATVGLIARCGKLLRGATPVLVEGVMDALAVDQLGSRWAGIAVCGTAVTRQHALAIRQVSPANKIVVAFDPDLGGRLGAVRSLKALDGVFGAVQAAALPDGHDVAKLFQRSPARLQGCLDSGVPLAEFAIDVELGKWAPVLDHLSGQVNALRAVAPFVRQLPSALVAEQIARLSERLDLEVAVVSREVLTPLRSRSGRSADRKQAGWSGEVLDEEPGNSRTP</sequence>
<dbReference type="InterPro" id="IPR037068">
    <property type="entry name" value="DNA_primase_core_N_sf"/>
</dbReference>
<dbReference type="InterPro" id="IPR013264">
    <property type="entry name" value="DNAG_N"/>
</dbReference>
<dbReference type="Gene3D" id="3.40.1360.10">
    <property type="match status" value="1"/>
</dbReference>
<dbReference type="EMBL" id="SMKA01000002">
    <property type="protein sequence ID" value="TDC35546.1"/>
    <property type="molecule type" value="Genomic_DNA"/>
</dbReference>
<dbReference type="CDD" id="cd03364">
    <property type="entry name" value="TOPRIM_DnaG_primases"/>
    <property type="match status" value="1"/>
</dbReference>
<dbReference type="PANTHER" id="PTHR30313">
    <property type="entry name" value="DNA PRIMASE"/>
    <property type="match status" value="1"/>
</dbReference>
<reference evidence="3 4" key="1">
    <citation type="submission" date="2019-03" db="EMBL/GenBank/DDBJ databases">
        <title>Draft genome sequences of novel Actinobacteria.</title>
        <authorList>
            <person name="Sahin N."/>
            <person name="Ay H."/>
            <person name="Saygin H."/>
        </authorList>
    </citation>
    <scope>NUCLEOTIDE SEQUENCE [LARGE SCALE GENOMIC DNA]</scope>
    <source>
        <strain evidence="3 4">JCM 30547</strain>
    </source>
</reference>
<dbReference type="Pfam" id="PF13155">
    <property type="entry name" value="Toprim_2"/>
    <property type="match status" value="1"/>
</dbReference>
<dbReference type="AlphaFoldDB" id="A0A4R4QIE5"/>
<dbReference type="GO" id="GO:0006269">
    <property type="term" value="P:DNA replication, synthesis of primer"/>
    <property type="evidence" value="ECO:0007669"/>
    <property type="project" value="TreeGrafter"/>
</dbReference>
<dbReference type="PROSITE" id="PS50880">
    <property type="entry name" value="TOPRIM"/>
    <property type="match status" value="1"/>
</dbReference>
<protein>
    <submittedName>
        <fullName evidence="3">Toprim domain-containing protein</fullName>
    </submittedName>
</protein>
<dbReference type="InterPro" id="IPR034151">
    <property type="entry name" value="TOPRIM_DnaG_bac"/>
</dbReference>
<dbReference type="RefSeq" id="WP_132400452.1">
    <property type="nucleotide sequence ID" value="NZ_SMKA01000002.1"/>
</dbReference>
<organism evidence="3 4">
    <name type="scientific">Kribbella albertanoniae</name>
    <dbReference type="NCBI Taxonomy" id="1266829"/>
    <lineage>
        <taxon>Bacteria</taxon>
        <taxon>Bacillati</taxon>
        <taxon>Actinomycetota</taxon>
        <taxon>Actinomycetes</taxon>
        <taxon>Propionibacteriales</taxon>
        <taxon>Kribbellaceae</taxon>
        <taxon>Kribbella</taxon>
    </lineage>
</organism>
<dbReference type="GO" id="GO:0005737">
    <property type="term" value="C:cytoplasm"/>
    <property type="evidence" value="ECO:0007669"/>
    <property type="project" value="TreeGrafter"/>
</dbReference>